<dbReference type="PROSITE" id="PS51186">
    <property type="entry name" value="GNAT"/>
    <property type="match status" value="2"/>
</dbReference>
<evidence type="ECO:0000313" key="4">
    <source>
        <dbReference type="Proteomes" id="UP000198211"/>
    </source>
</evidence>
<evidence type="ECO:0000256" key="1">
    <source>
        <dbReference type="ARBA" id="ARBA00022679"/>
    </source>
</evidence>
<sequence>MRSYTAFQAIPEQSEAYLQESLDSDLSDIEGTYINSGGNFWVATPKTEPTEVVGMVGLELKSNKEGELRRLSVKQTHRRFGVGRKLIAVLEQWAQDNGLHKVWLTTAGVMDKARAFYPSVGYNHTAVTLVSNDPPFEVYTFEKIIDGTAPNTTTIRSADIIVRQYRKDDWEQVVTLFRDGMMHYPAHQMNTEMLTQHITEAITTGDLSCIEATYITPGGNFWVATPRSDPTEVVGMVALESQGDNVGELRRMSVKASYRRHGVGCLLIKELEDWAINHDYRKVWLGTGAVMDKARAFYASMEYAQTKTFVINENPHVEGILFEKVLCNPALA</sequence>
<dbReference type="AlphaFoldDB" id="A0A225VH35"/>
<protein>
    <submittedName>
        <fullName evidence="3">N-acetyltransferase-like protein</fullName>
    </submittedName>
</protein>
<dbReference type="PANTHER" id="PTHR13947">
    <property type="entry name" value="GNAT FAMILY N-ACETYLTRANSFERASE"/>
    <property type="match status" value="1"/>
</dbReference>
<keyword evidence="1 3" id="KW-0808">Transferase</keyword>
<dbReference type="SUPFAM" id="SSF55729">
    <property type="entry name" value="Acyl-CoA N-acyltransferases (Nat)"/>
    <property type="match status" value="2"/>
</dbReference>
<comment type="caution">
    <text evidence="3">The sequence shown here is derived from an EMBL/GenBank/DDBJ whole genome shotgun (WGS) entry which is preliminary data.</text>
</comment>
<dbReference type="Proteomes" id="UP000198211">
    <property type="component" value="Unassembled WGS sequence"/>
</dbReference>
<gene>
    <name evidence="3" type="ORF">PHMEG_00024061</name>
</gene>
<dbReference type="CDD" id="cd04301">
    <property type="entry name" value="NAT_SF"/>
    <property type="match status" value="2"/>
</dbReference>
<dbReference type="PANTHER" id="PTHR13947:SF37">
    <property type="entry name" value="LD18367P"/>
    <property type="match status" value="1"/>
</dbReference>
<dbReference type="InterPro" id="IPR050769">
    <property type="entry name" value="NAT_camello-type"/>
</dbReference>
<dbReference type="GO" id="GO:0008080">
    <property type="term" value="F:N-acetyltransferase activity"/>
    <property type="evidence" value="ECO:0007669"/>
    <property type="project" value="InterPro"/>
</dbReference>
<accession>A0A225VH35</accession>
<dbReference type="InterPro" id="IPR000182">
    <property type="entry name" value="GNAT_dom"/>
</dbReference>
<keyword evidence="4" id="KW-1185">Reference proteome</keyword>
<dbReference type="OrthoDB" id="91894at2759"/>
<name>A0A225VH35_9STRA</name>
<dbReference type="Gene3D" id="3.40.630.30">
    <property type="match status" value="2"/>
</dbReference>
<feature type="domain" description="N-acetyltransferase" evidence="2">
    <location>
        <begin position="1"/>
        <end position="146"/>
    </location>
</feature>
<proteinExistence type="predicted"/>
<reference evidence="4" key="1">
    <citation type="submission" date="2017-03" db="EMBL/GenBank/DDBJ databases">
        <title>Phytopthora megakarya and P. palmivora, two closely related causual agents of cacao black pod achieved similar genome size and gene model numbers by different mechanisms.</title>
        <authorList>
            <person name="Ali S."/>
            <person name="Shao J."/>
            <person name="Larry D.J."/>
            <person name="Kronmiller B."/>
            <person name="Shen D."/>
            <person name="Strem M.D."/>
            <person name="Melnick R.L."/>
            <person name="Guiltinan M.J."/>
            <person name="Tyler B.M."/>
            <person name="Meinhardt L.W."/>
            <person name="Bailey B.A."/>
        </authorList>
    </citation>
    <scope>NUCLEOTIDE SEQUENCE [LARGE SCALE GENOMIC DNA]</scope>
    <source>
        <strain evidence="4">zdho120</strain>
    </source>
</reference>
<evidence type="ECO:0000313" key="3">
    <source>
        <dbReference type="EMBL" id="OWZ04097.1"/>
    </source>
</evidence>
<dbReference type="EMBL" id="NBNE01005151">
    <property type="protein sequence ID" value="OWZ04097.1"/>
    <property type="molecule type" value="Genomic_DNA"/>
</dbReference>
<feature type="domain" description="N-acetyltransferase" evidence="2">
    <location>
        <begin position="160"/>
        <end position="327"/>
    </location>
</feature>
<dbReference type="STRING" id="4795.A0A225VH35"/>
<dbReference type="InterPro" id="IPR016181">
    <property type="entry name" value="Acyl_CoA_acyltransferase"/>
</dbReference>
<evidence type="ECO:0000259" key="2">
    <source>
        <dbReference type="PROSITE" id="PS51186"/>
    </source>
</evidence>
<organism evidence="3 4">
    <name type="scientific">Phytophthora megakarya</name>
    <dbReference type="NCBI Taxonomy" id="4795"/>
    <lineage>
        <taxon>Eukaryota</taxon>
        <taxon>Sar</taxon>
        <taxon>Stramenopiles</taxon>
        <taxon>Oomycota</taxon>
        <taxon>Peronosporomycetes</taxon>
        <taxon>Peronosporales</taxon>
        <taxon>Peronosporaceae</taxon>
        <taxon>Phytophthora</taxon>
    </lineage>
</organism>
<dbReference type="Pfam" id="PF00583">
    <property type="entry name" value="Acetyltransf_1"/>
    <property type="match status" value="2"/>
</dbReference>